<protein>
    <recommendedName>
        <fullName evidence="4">Protein kinase domain-containing protein</fullName>
    </recommendedName>
</protein>
<feature type="region of interest" description="Disordered" evidence="1">
    <location>
        <begin position="46"/>
        <end position="67"/>
    </location>
</feature>
<accession>A9UY03</accession>
<dbReference type="SUPFAM" id="SSF56112">
    <property type="entry name" value="Protein kinase-like (PK-like)"/>
    <property type="match status" value="1"/>
</dbReference>
<dbReference type="InterPro" id="IPR011009">
    <property type="entry name" value="Kinase-like_dom_sf"/>
</dbReference>
<dbReference type="PANTHER" id="PTHR15853:SF0">
    <property type="entry name" value="THIOREDOXIN-RELATED TRANSMEMBRANE PROTEIN 2"/>
    <property type="match status" value="1"/>
</dbReference>
<evidence type="ECO:0008006" key="4">
    <source>
        <dbReference type="Google" id="ProtNLM"/>
    </source>
</evidence>
<dbReference type="Proteomes" id="UP000001357">
    <property type="component" value="Unassembled WGS sequence"/>
</dbReference>
<dbReference type="GO" id="GO:0015036">
    <property type="term" value="F:disulfide oxidoreductase activity"/>
    <property type="evidence" value="ECO:0000318"/>
    <property type="project" value="GO_Central"/>
</dbReference>
<organism evidence="2 3">
    <name type="scientific">Monosiga brevicollis</name>
    <name type="common">Choanoflagellate</name>
    <dbReference type="NCBI Taxonomy" id="81824"/>
    <lineage>
        <taxon>Eukaryota</taxon>
        <taxon>Choanoflagellata</taxon>
        <taxon>Craspedida</taxon>
        <taxon>Salpingoecidae</taxon>
        <taxon>Monosiga</taxon>
    </lineage>
</organism>
<dbReference type="KEGG" id="mbr:MONBRDRAFT_32157"/>
<evidence type="ECO:0000256" key="1">
    <source>
        <dbReference type="SAM" id="MobiDB-lite"/>
    </source>
</evidence>
<name>A9UY03_MONBE</name>
<dbReference type="GeneID" id="5890421"/>
<keyword evidence="3" id="KW-1185">Reference proteome</keyword>
<evidence type="ECO:0000313" key="3">
    <source>
        <dbReference type="Proteomes" id="UP000001357"/>
    </source>
</evidence>
<dbReference type="AlphaFoldDB" id="A9UY03"/>
<dbReference type="InterPro" id="IPR039101">
    <property type="entry name" value="TMX2"/>
</dbReference>
<dbReference type="EMBL" id="CH991549">
    <property type="protein sequence ID" value="EDQ89937.1"/>
    <property type="molecule type" value="Genomic_DNA"/>
</dbReference>
<dbReference type="RefSeq" id="XP_001745359.1">
    <property type="nucleotide sequence ID" value="XM_001745307.1"/>
</dbReference>
<dbReference type="Gene3D" id="1.10.510.10">
    <property type="entry name" value="Transferase(Phosphotransferase) domain 1"/>
    <property type="match status" value="1"/>
</dbReference>
<reference evidence="2 3" key="1">
    <citation type="journal article" date="2008" name="Nature">
        <title>The genome of the choanoflagellate Monosiga brevicollis and the origin of metazoans.</title>
        <authorList>
            <consortium name="JGI Sequencing"/>
            <person name="King N."/>
            <person name="Westbrook M.J."/>
            <person name="Young S.L."/>
            <person name="Kuo A."/>
            <person name="Abedin M."/>
            <person name="Chapman J."/>
            <person name="Fairclough S."/>
            <person name="Hellsten U."/>
            <person name="Isogai Y."/>
            <person name="Letunic I."/>
            <person name="Marr M."/>
            <person name="Pincus D."/>
            <person name="Putnam N."/>
            <person name="Rokas A."/>
            <person name="Wright K.J."/>
            <person name="Zuzow R."/>
            <person name="Dirks W."/>
            <person name="Good M."/>
            <person name="Goodstein D."/>
            <person name="Lemons D."/>
            <person name="Li W."/>
            <person name="Lyons J.B."/>
            <person name="Morris A."/>
            <person name="Nichols S."/>
            <person name="Richter D.J."/>
            <person name="Salamov A."/>
            <person name="Bork P."/>
            <person name="Lim W.A."/>
            <person name="Manning G."/>
            <person name="Miller W.T."/>
            <person name="McGinnis W."/>
            <person name="Shapiro H."/>
            <person name="Tjian R."/>
            <person name="Grigoriev I.V."/>
            <person name="Rokhsar D."/>
        </authorList>
    </citation>
    <scope>NUCLEOTIDE SEQUENCE [LARGE SCALE GENOMIC DNA]</scope>
    <source>
        <strain evidence="3">MX1 / ATCC 50154</strain>
    </source>
</reference>
<gene>
    <name evidence="2" type="ORF">MONBRDRAFT_32157</name>
</gene>
<dbReference type="PANTHER" id="PTHR15853">
    <property type="entry name" value="THIOREDOXIN-RELATED"/>
    <property type="match status" value="1"/>
</dbReference>
<sequence>MAEFSALMEQMKQMQLQSTSEEEHRHIQAQIQALIELEQQRLAAEAEERKLEQQRLDAEAEERKLEQQRLAEERKLEQQRLDAEAEERKLEERKLAAAAEEKAAAQLKLKRKTSRDKIRVLKGMFTLALQYEKALWNKLVAMPDDDFETFVDEVNNMPSAERMNELYPLEGFTWTLLPPSESRGQMPSKAPSQTLSLTAANELLGTVVAELPCSHHYLAAKIAKRIDELCADGQWKSSEALMEGLRWAVKAQRDSQMTELQQEPSISSRVSIVLQRYFGLNVVHQYAIGSYGTHVDWAGFDDNHHVVVMGECKKQEQPFQEYGGQVANELLRLGAIPTLYESNSDISLTRRKDILWPIININVVGDNVSAYLALQVIDVRWEQFEGCLAEILPLLEIDSSNAKPRTSGLFFLRLGAANFKEDSRQVESILRACKEFVQGDLARLLDRAGAQTLSRPRLPPQPFPCPFDHLCKWNLKDSYGPNVQVYSIGKQNKEQGKVFKHFDYWGRTANLCSSLSAQCVSYQDRRYPPDDRILTILSQLDVAGSFYQKWEVARLATAVDVLSYPYVKPADTVEIEQLVQVIYQLKAIHSVDFVHGDILPRNILFCSDWEGHPAAFLIDFDLGRFLAANPAHNPVYASNFAREGEPLEPFRHPLARRNLPMQKEHDGFALARVMEKFLQDDEARQQLVAALEELQLDDAATLCQRCSLLPPDNVAGLGKATGSPRR</sequence>
<proteinExistence type="predicted"/>
<dbReference type="InParanoid" id="A9UY03"/>
<evidence type="ECO:0000313" key="2">
    <source>
        <dbReference type="EMBL" id="EDQ89937.1"/>
    </source>
</evidence>